<sequence>MSVLHTTSEAPPVPETRELLAALLAAYSRGEPGSPPGSVAIVGNAPVDPDPGRAAAVDGADLVIRMTSFAVDTDDRAPALGRRTDVVMLHRGLVASPHTFTDYTSRLYLLVEPGRLHWEPETLPDWWPADLGFLPVPNREFTLPLNRLLGFPATAATWSTTGTLTAYLVTELFPDARVLMTGMSIIDQPEQTSFAHAWGAAVDVTAEHRLAAEASLLRRWVHDGRIEVIP</sequence>
<evidence type="ECO:0008006" key="3">
    <source>
        <dbReference type="Google" id="ProtNLM"/>
    </source>
</evidence>
<comment type="caution">
    <text evidence="1">The sequence shown here is derived from an EMBL/GenBank/DDBJ whole genome shotgun (WGS) entry which is preliminary data.</text>
</comment>
<dbReference type="InterPro" id="IPR038578">
    <property type="entry name" value="GT29-like_sf"/>
</dbReference>
<proteinExistence type="predicted"/>
<evidence type="ECO:0000313" key="2">
    <source>
        <dbReference type="Proteomes" id="UP000239203"/>
    </source>
</evidence>
<protein>
    <recommendedName>
        <fullName evidence="3">Glycosyl transferase family 29 (Putative sialyltransferase)</fullName>
    </recommendedName>
</protein>
<gene>
    <name evidence="1" type="ORF">CLV40_112199</name>
</gene>
<organism evidence="1 2">
    <name type="scientific">Actinokineospora auranticolor</name>
    <dbReference type="NCBI Taxonomy" id="155976"/>
    <lineage>
        <taxon>Bacteria</taxon>
        <taxon>Bacillati</taxon>
        <taxon>Actinomycetota</taxon>
        <taxon>Actinomycetes</taxon>
        <taxon>Pseudonocardiales</taxon>
        <taxon>Pseudonocardiaceae</taxon>
        <taxon>Actinokineospora</taxon>
    </lineage>
</organism>
<dbReference type="RefSeq" id="WP_245931466.1">
    <property type="nucleotide sequence ID" value="NZ_CP154825.1"/>
</dbReference>
<accession>A0A2S6GLA4</accession>
<evidence type="ECO:0000313" key="1">
    <source>
        <dbReference type="EMBL" id="PPK65931.1"/>
    </source>
</evidence>
<dbReference type="Gene3D" id="3.90.1480.20">
    <property type="entry name" value="Glycosyl transferase family 29"/>
    <property type="match status" value="1"/>
</dbReference>
<reference evidence="1 2" key="1">
    <citation type="submission" date="2018-02" db="EMBL/GenBank/DDBJ databases">
        <title>Genomic Encyclopedia of Archaeal and Bacterial Type Strains, Phase II (KMG-II): from individual species to whole genera.</title>
        <authorList>
            <person name="Goeker M."/>
        </authorList>
    </citation>
    <scope>NUCLEOTIDE SEQUENCE [LARGE SCALE GENOMIC DNA]</scope>
    <source>
        <strain evidence="1 2">YU 961-1</strain>
    </source>
</reference>
<keyword evidence="2" id="KW-1185">Reference proteome</keyword>
<dbReference type="EMBL" id="PTIX01000012">
    <property type="protein sequence ID" value="PPK65931.1"/>
    <property type="molecule type" value="Genomic_DNA"/>
</dbReference>
<dbReference type="AlphaFoldDB" id="A0A2S6GLA4"/>
<name>A0A2S6GLA4_9PSEU</name>
<dbReference type="Proteomes" id="UP000239203">
    <property type="component" value="Unassembled WGS sequence"/>
</dbReference>